<reference evidence="17" key="1">
    <citation type="journal article" date="2014" name="Int. J. Syst. Evol. Microbiol.">
        <title>Complete genome sequence of Corynebacterium casei LMG S-19264T (=DSM 44701T), isolated from a smear-ripened cheese.</title>
        <authorList>
            <consortium name="US DOE Joint Genome Institute (JGI-PGF)"/>
            <person name="Walter F."/>
            <person name="Albersmeier A."/>
            <person name="Kalinowski J."/>
            <person name="Ruckert C."/>
        </authorList>
    </citation>
    <scope>NUCLEOTIDE SEQUENCE</scope>
    <source>
        <strain evidence="17">CGMCC 1.6333</strain>
    </source>
</reference>
<dbReference type="InterPro" id="IPR036890">
    <property type="entry name" value="HATPase_C_sf"/>
</dbReference>
<dbReference type="EC" id="2.7.13.3" evidence="3"/>
<protein>
    <recommendedName>
        <fullName evidence="3">histidine kinase</fullName>
        <ecNumber evidence="3">2.7.13.3</ecNumber>
    </recommendedName>
</protein>
<keyword evidence="10" id="KW-0067">ATP-binding</keyword>
<keyword evidence="12" id="KW-0902">Two-component regulatory system</keyword>
<dbReference type="FunFam" id="3.30.565.10:FF:000013">
    <property type="entry name" value="Two-component sensor histidine kinase"/>
    <property type="match status" value="1"/>
</dbReference>
<comment type="subcellular location">
    <subcellularLocation>
        <location evidence="2">Cell membrane</location>
        <topology evidence="2">Multi-pass membrane protein</topology>
    </subcellularLocation>
</comment>
<dbReference type="GO" id="GO:0005524">
    <property type="term" value="F:ATP binding"/>
    <property type="evidence" value="ECO:0007669"/>
    <property type="project" value="UniProtKB-KW"/>
</dbReference>
<keyword evidence="7 14" id="KW-0812">Transmembrane</keyword>
<evidence type="ECO:0000313" key="17">
    <source>
        <dbReference type="EMBL" id="GGM41010.1"/>
    </source>
</evidence>
<evidence type="ECO:0000259" key="15">
    <source>
        <dbReference type="PROSITE" id="PS50109"/>
    </source>
</evidence>
<evidence type="ECO:0000256" key="10">
    <source>
        <dbReference type="ARBA" id="ARBA00022840"/>
    </source>
</evidence>
<dbReference type="PROSITE" id="PS50885">
    <property type="entry name" value="HAMP"/>
    <property type="match status" value="1"/>
</dbReference>
<dbReference type="Pfam" id="PF00512">
    <property type="entry name" value="HisKA"/>
    <property type="match status" value="1"/>
</dbReference>
<evidence type="ECO:0000256" key="12">
    <source>
        <dbReference type="ARBA" id="ARBA00023012"/>
    </source>
</evidence>
<dbReference type="Pfam" id="PF02518">
    <property type="entry name" value="HATPase_c"/>
    <property type="match status" value="1"/>
</dbReference>
<feature type="transmembrane region" description="Helical" evidence="14">
    <location>
        <begin position="198"/>
        <end position="219"/>
    </location>
</feature>
<evidence type="ECO:0000259" key="16">
    <source>
        <dbReference type="PROSITE" id="PS50885"/>
    </source>
</evidence>
<keyword evidence="13 14" id="KW-0472">Membrane</keyword>
<gene>
    <name evidence="17" type="ORF">GCM10011351_29040</name>
</gene>
<dbReference type="CDD" id="cd00082">
    <property type="entry name" value="HisKA"/>
    <property type="match status" value="1"/>
</dbReference>
<evidence type="ECO:0000256" key="5">
    <source>
        <dbReference type="ARBA" id="ARBA00022553"/>
    </source>
</evidence>
<evidence type="ECO:0000256" key="2">
    <source>
        <dbReference type="ARBA" id="ARBA00004651"/>
    </source>
</evidence>
<feature type="transmembrane region" description="Helical" evidence="14">
    <location>
        <begin position="119"/>
        <end position="138"/>
    </location>
</feature>
<evidence type="ECO:0000256" key="6">
    <source>
        <dbReference type="ARBA" id="ARBA00022679"/>
    </source>
</evidence>
<dbReference type="FunFam" id="1.10.287.130:FF:000008">
    <property type="entry name" value="Two-component sensor histidine kinase"/>
    <property type="match status" value="1"/>
</dbReference>
<dbReference type="RefSeq" id="WP_229666786.1">
    <property type="nucleotide sequence ID" value="NZ_BMLG01000025.1"/>
</dbReference>
<evidence type="ECO:0000313" key="18">
    <source>
        <dbReference type="Proteomes" id="UP000618460"/>
    </source>
</evidence>
<reference evidence="17" key="2">
    <citation type="submission" date="2020-09" db="EMBL/GenBank/DDBJ databases">
        <authorList>
            <person name="Sun Q."/>
            <person name="Zhou Y."/>
        </authorList>
    </citation>
    <scope>NUCLEOTIDE SEQUENCE</scope>
    <source>
        <strain evidence="17">CGMCC 1.6333</strain>
    </source>
</reference>
<dbReference type="Pfam" id="PF00672">
    <property type="entry name" value="HAMP"/>
    <property type="match status" value="1"/>
</dbReference>
<evidence type="ECO:0000256" key="7">
    <source>
        <dbReference type="ARBA" id="ARBA00022692"/>
    </source>
</evidence>
<dbReference type="Gene3D" id="6.10.340.10">
    <property type="match status" value="1"/>
</dbReference>
<sequence length="497" mass="56220">MDTKWKSKMGIITWLVLFSFGASGVLAAWIGVREYASQSVLFWIYTVGAAVVLAVTIMLENKHKIVGRIAPQKGESLYKKIPFDVAILLLGFTVILTLLTSQYRGFFYYGSFTRGLMNHLFNVIIVFGLCLMQGIYFYRRFTDFASLEADWKNALVIRFLRTIRDFFANIKVVTKVFVGLTAFFLFGLVTGLTGVESGLLTIMLIGFFLVIVPLFIIIIKKVGQFNKILIHANAIANGHLKPDLEVKGKSELAKLASSINKMKNGVKASQNEQAKSERLKTELITNVSHDLRTPLTNIMNYAEHLKDPNLTEEERLSYIDVIDQKSKRLKVLIDDLFEASKMASGNVELIRNRVDITQLLEQALAEFDKDIEKSSIAFRINHPEKPIFAVVDGQKMWRVFDNLIGNILKYSVPNTRAYIDVKEKDSQVIITFKNISNYELSENIDELFERFKRGDESRHTEGSGLGLAISKSIIDLHEGTLDIYVDGDLFKVTIKIG</sequence>
<keyword evidence="6" id="KW-0808">Transferase</keyword>
<evidence type="ECO:0000256" key="4">
    <source>
        <dbReference type="ARBA" id="ARBA00022475"/>
    </source>
</evidence>
<dbReference type="InterPro" id="IPR036097">
    <property type="entry name" value="HisK_dim/P_sf"/>
</dbReference>
<feature type="domain" description="Histidine kinase" evidence="15">
    <location>
        <begin position="286"/>
        <end position="497"/>
    </location>
</feature>
<keyword evidence="11 14" id="KW-1133">Transmembrane helix</keyword>
<dbReference type="InterPro" id="IPR003660">
    <property type="entry name" value="HAMP_dom"/>
</dbReference>
<dbReference type="CDD" id="cd06225">
    <property type="entry name" value="HAMP"/>
    <property type="match status" value="1"/>
</dbReference>
<evidence type="ECO:0000256" key="13">
    <source>
        <dbReference type="ARBA" id="ARBA00023136"/>
    </source>
</evidence>
<dbReference type="GO" id="GO:0000155">
    <property type="term" value="F:phosphorelay sensor kinase activity"/>
    <property type="evidence" value="ECO:0007669"/>
    <property type="project" value="InterPro"/>
</dbReference>
<evidence type="ECO:0000256" key="8">
    <source>
        <dbReference type="ARBA" id="ARBA00022741"/>
    </source>
</evidence>
<dbReference type="SUPFAM" id="SSF55874">
    <property type="entry name" value="ATPase domain of HSP90 chaperone/DNA topoisomerase II/histidine kinase"/>
    <property type="match status" value="1"/>
</dbReference>
<dbReference type="PANTHER" id="PTHR45528">
    <property type="entry name" value="SENSOR HISTIDINE KINASE CPXA"/>
    <property type="match status" value="1"/>
</dbReference>
<evidence type="ECO:0000256" key="1">
    <source>
        <dbReference type="ARBA" id="ARBA00000085"/>
    </source>
</evidence>
<evidence type="ECO:0000256" key="3">
    <source>
        <dbReference type="ARBA" id="ARBA00012438"/>
    </source>
</evidence>
<dbReference type="PROSITE" id="PS50109">
    <property type="entry name" value="HIS_KIN"/>
    <property type="match status" value="1"/>
</dbReference>
<feature type="transmembrane region" description="Helical" evidence="14">
    <location>
        <begin position="43"/>
        <end position="60"/>
    </location>
</feature>
<dbReference type="InterPro" id="IPR003594">
    <property type="entry name" value="HATPase_dom"/>
</dbReference>
<dbReference type="InterPro" id="IPR004358">
    <property type="entry name" value="Sig_transdc_His_kin-like_C"/>
</dbReference>
<dbReference type="InterPro" id="IPR005467">
    <property type="entry name" value="His_kinase_dom"/>
</dbReference>
<feature type="domain" description="HAMP" evidence="16">
    <location>
        <begin position="231"/>
        <end position="271"/>
    </location>
</feature>
<feature type="transmembrane region" description="Helical" evidence="14">
    <location>
        <begin position="81"/>
        <end position="99"/>
    </location>
</feature>
<keyword evidence="8" id="KW-0547">Nucleotide-binding</keyword>
<accession>A0A917TW88</accession>
<comment type="catalytic activity">
    <reaction evidence="1">
        <text>ATP + protein L-histidine = ADP + protein N-phospho-L-histidine.</text>
        <dbReference type="EC" id="2.7.13.3"/>
    </reaction>
</comment>
<dbReference type="PRINTS" id="PR00344">
    <property type="entry name" value="BCTRLSENSOR"/>
</dbReference>
<keyword evidence="4" id="KW-1003">Cell membrane</keyword>
<comment type="caution">
    <text evidence="17">The sequence shown here is derived from an EMBL/GenBank/DDBJ whole genome shotgun (WGS) entry which is preliminary data.</text>
</comment>
<dbReference type="Gene3D" id="3.30.565.10">
    <property type="entry name" value="Histidine kinase-like ATPase, C-terminal domain"/>
    <property type="match status" value="1"/>
</dbReference>
<dbReference type="SMART" id="SM00387">
    <property type="entry name" value="HATPase_c"/>
    <property type="match status" value="1"/>
</dbReference>
<keyword evidence="18" id="KW-1185">Reference proteome</keyword>
<dbReference type="Proteomes" id="UP000618460">
    <property type="component" value="Unassembled WGS sequence"/>
</dbReference>
<dbReference type="GO" id="GO:0005886">
    <property type="term" value="C:plasma membrane"/>
    <property type="evidence" value="ECO:0007669"/>
    <property type="project" value="UniProtKB-SubCell"/>
</dbReference>
<evidence type="ECO:0000256" key="9">
    <source>
        <dbReference type="ARBA" id="ARBA00022777"/>
    </source>
</evidence>
<feature type="transmembrane region" description="Helical" evidence="14">
    <location>
        <begin position="172"/>
        <end position="192"/>
    </location>
</feature>
<dbReference type="AlphaFoldDB" id="A0A917TW88"/>
<organism evidence="17 18">
    <name type="scientific">Paraliobacillus quinghaiensis</name>
    <dbReference type="NCBI Taxonomy" id="470815"/>
    <lineage>
        <taxon>Bacteria</taxon>
        <taxon>Bacillati</taxon>
        <taxon>Bacillota</taxon>
        <taxon>Bacilli</taxon>
        <taxon>Bacillales</taxon>
        <taxon>Bacillaceae</taxon>
        <taxon>Paraliobacillus</taxon>
    </lineage>
</organism>
<dbReference type="EMBL" id="BMLG01000025">
    <property type="protein sequence ID" value="GGM41010.1"/>
    <property type="molecule type" value="Genomic_DNA"/>
</dbReference>
<proteinExistence type="predicted"/>
<dbReference type="SUPFAM" id="SSF47384">
    <property type="entry name" value="Homodimeric domain of signal transducing histidine kinase"/>
    <property type="match status" value="1"/>
</dbReference>
<evidence type="ECO:0000256" key="11">
    <source>
        <dbReference type="ARBA" id="ARBA00022989"/>
    </source>
</evidence>
<keyword evidence="9" id="KW-0418">Kinase</keyword>
<dbReference type="SMART" id="SM00388">
    <property type="entry name" value="HisKA"/>
    <property type="match status" value="1"/>
</dbReference>
<dbReference type="InterPro" id="IPR003661">
    <property type="entry name" value="HisK_dim/P_dom"/>
</dbReference>
<keyword evidence="5" id="KW-0597">Phosphoprotein</keyword>
<name>A0A917TW88_9BACI</name>
<dbReference type="PANTHER" id="PTHR45528:SF1">
    <property type="entry name" value="SENSOR HISTIDINE KINASE CPXA"/>
    <property type="match status" value="1"/>
</dbReference>
<dbReference type="Gene3D" id="1.10.287.130">
    <property type="match status" value="1"/>
</dbReference>
<evidence type="ECO:0000256" key="14">
    <source>
        <dbReference type="SAM" id="Phobius"/>
    </source>
</evidence>
<dbReference type="InterPro" id="IPR050398">
    <property type="entry name" value="HssS/ArlS-like"/>
</dbReference>